<keyword evidence="7" id="KW-1185">Reference proteome</keyword>
<dbReference type="Proteomes" id="UP000823485">
    <property type="component" value="Unassembled WGS sequence"/>
</dbReference>
<dbReference type="CDD" id="cd06262">
    <property type="entry name" value="metallo-hydrolase-like_MBL-fold"/>
    <property type="match status" value="1"/>
</dbReference>
<dbReference type="InterPro" id="IPR051453">
    <property type="entry name" value="MBL_Glyoxalase_II"/>
</dbReference>
<evidence type="ECO:0000256" key="2">
    <source>
        <dbReference type="ARBA" id="ARBA00022723"/>
    </source>
</evidence>
<dbReference type="Pfam" id="PF00753">
    <property type="entry name" value="Lactamase_B"/>
    <property type="match status" value="1"/>
</dbReference>
<keyword evidence="2" id="KW-0479">Metal-binding</keyword>
<name>A0ABS2R2K0_9BACI</name>
<comment type="cofactor">
    <cofactor evidence="1">
        <name>Zn(2+)</name>
        <dbReference type="ChEBI" id="CHEBI:29105"/>
    </cofactor>
</comment>
<gene>
    <name evidence="6" type="ORF">JOC94_000773</name>
</gene>
<sequence length="208" mass="23192">MNLKQIPLGPLQANCYLLFNEKKECVIFDPGFDGERLIEYMKQEGFKPIAVLLTHAHFDHIGAVEEVRNHWGIPVYIHELEKDWLMDPSLNGSARYPMEPISGRPADHLFTKEEKVEIGPFTLELLETPGHSPGSLSYYIKEMGSVFSGDALFSGGIGRTDLPGGDHATLIESIHQKLFTLPDDTVVFPGHGLSTTIETEKTSNPYLV</sequence>
<evidence type="ECO:0000256" key="1">
    <source>
        <dbReference type="ARBA" id="ARBA00001947"/>
    </source>
</evidence>
<dbReference type="RefSeq" id="WP_205178681.1">
    <property type="nucleotide sequence ID" value="NZ_JAFBFH010000003.1"/>
</dbReference>
<reference evidence="6 7" key="1">
    <citation type="submission" date="2021-01" db="EMBL/GenBank/DDBJ databases">
        <title>Genomic Encyclopedia of Type Strains, Phase IV (KMG-IV): sequencing the most valuable type-strain genomes for metagenomic binning, comparative biology and taxonomic classification.</title>
        <authorList>
            <person name="Goeker M."/>
        </authorList>
    </citation>
    <scope>NUCLEOTIDE SEQUENCE [LARGE SCALE GENOMIC DNA]</scope>
    <source>
        <strain evidence="6 7">DSM 105453</strain>
    </source>
</reference>
<organism evidence="6 7">
    <name type="scientific">Siminovitchia thermophila</name>
    <dbReference type="NCBI Taxonomy" id="1245522"/>
    <lineage>
        <taxon>Bacteria</taxon>
        <taxon>Bacillati</taxon>
        <taxon>Bacillota</taxon>
        <taxon>Bacilli</taxon>
        <taxon>Bacillales</taxon>
        <taxon>Bacillaceae</taxon>
        <taxon>Siminovitchia</taxon>
    </lineage>
</organism>
<evidence type="ECO:0000259" key="5">
    <source>
        <dbReference type="SMART" id="SM00849"/>
    </source>
</evidence>
<dbReference type="PANTHER" id="PTHR46233:SF3">
    <property type="entry name" value="HYDROXYACYLGLUTATHIONE HYDROLASE GLOC"/>
    <property type="match status" value="1"/>
</dbReference>
<protein>
    <submittedName>
        <fullName evidence="6">Glyoxylase-like metal-dependent hydrolase (Beta-lactamase superfamily II)</fullName>
    </submittedName>
</protein>
<dbReference type="SUPFAM" id="SSF56281">
    <property type="entry name" value="Metallo-hydrolase/oxidoreductase"/>
    <property type="match status" value="1"/>
</dbReference>
<evidence type="ECO:0000313" key="6">
    <source>
        <dbReference type="EMBL" id="MBM7713804.1"/>
    </source>
</evidence>
<dbReference type="Gene3D" id="3.60.15.10">
    <property type="entry name" value="Ribonuclease Z/Hydroxyacylglutathione hydrolase-like"/>
    <property type="match status" value="1"/>
</dbReference>
<keyword evidence="4" id="KW-0862">Zinc</keyword>
<dbReference type="InterPro" id="IPR001279">
    <property type="entry name" value="Metallo-B-lactamas"/>
</dbReference>
<feature type="domain" description="Metallo-beta-lactamase" evidence="5">
    <location>
        <begin position="12"/>
        <end position="191"/>
    </location>
</feature>
<dbReference type="InterPro" id="IPR036866">
    <property type="entry name" value="RibonucZ/Hydroxyglut_hydro"/>
</dbReference>
<dbReference type="EMBL" id="JAFBFH010000003">
    <property type="protein sequence ID" value="MBM7713804.1"/>
    <property type="molecule type" value="Genomic_DNA"/>
</dbReference>
<dbReference type="PANTHER" id="PTHR46233">
    <property type="entry name" value="HYDROXYACYLGLUTATHIONE HYDROLASE GLOC"/>
    <property type="match status" value="1"/>
</dbReference>
<evidence type="ECO:0000256" key="4">
    <source>
        <dbReference type="ARBA" id="ARBA00022833"/>
    </source>
</evidence>
<evidence type="ECO:0000313" key="7">
    <source>
        <dbReference type="Proteomes" id="UP000823485"/>
    </source>
</evidence>
<proteinExistence type="predicted"/>
<comment type="caution">
    <text evidence="6">The sequence shown here is derived from an EMBL/GenBank/DDBJ whole genome shotgun (WGS) entry which is preliminary data.</text>
</comment>
<accession>A0ABS2R2K0</accession>
<dbReference type="SMART" id="SM00849">
    <property type="entry name" value="Lactamase_B"/>
    <property type="match status" value="1"/>
</dbReference>
<keyword evidence="3" id="KW-0378">Hydrolase</keyword>
<evidence type="ECO:0000256" key="3">
    <source>
        <dbReference type="ARBA" id="ARBA00022801"/>
    </source>
</evidence>